<sequence length="223" mass="23212">MKKFLLCLSVLGMAGCAANPSNISAQYIDPEPFMRQSCAQLAQLDQKDTQNLASAEMHQRRMHQSDAWGVALIGVPVGSAGGDRHKEIGQLKGELEAIHTVEHGKNCIGRYSPTNYDSTGTITVPPRSASDSDPTYGYRNTGTVAPSATTGYPPLQTTPTDVSTGTGTGTGTGITTGSMPAQEGLSAPGALSAPSHAPTYTAPHYVVPPAGYTAPSYSGNPFQ</sequence>
<dbReference type="PROSITE" id="PS51257">
    <property type="entry name" value="PROKAR_LIPOPROTEIN"/>
    <property type="match status" value="1"/>
</dbReference>
<accession>A0A318QP78</accession>
<organism evidence="2 3">
    <name type="scientific">Komagataeibacter sucrofermentans</name>
    <dbReference type="NCBI Taxonomy" id="1053551"/>
    <lineage>
        <taxon>Bacteria</taxon>
        <taxon>Pseudomonadati</taxon>
        <taxon>Pseudomonadota</taxon>
        <taxon>Alphaproteobacteria</taxon>
        <taxon>Acetobacterales</taxon>
        <taxon>Acetobacteraceae</taxon>
        <taxon>Komagataeibacter</taxon>
    </lineage>
</organism>
<dbReference type="Proteomes" id="UP000247814">
    <property type="component" value="Unassembled WGS sequence"/>
</dbReference>
<protein>
    <recommendedName>
        <fullName evidence="4">Lipoprotein</fullName>
    </recommendedName>
</protein>
<evidence type="ECO:0000313" key="3">
    <source>
        <dbReference type="Proteomes" id="UP000247814"/>
    </source>
</evidence>
<comment type="caution">
    <text evidence="2">The sequence shown here is derived from an EMBL/GenBank/DDBJ whole genome shotgun (WGS) entry which is preliminary data.</text>
</comment>
<dbReference type="AlphaFoldDB" id="A0A318QP78"/>
<keyword evidence="3" id="KW-1185">Reference proteome</keyword>
<name>A0A318QP78_9PROT</name>
<dbReference type="RefSeq" id="WP_110569111.1">
    <property type="nucleotide sequence ID" value="NZ_CP137147.1"/>
</dbReference>
<reference evidence="2 3" key="1">
    <citation type="submission" date="2017-07" db="EMBL/GenBank/DDBJ databases">
        <title>A draft genome sequence of Komagataeibacter sucrofermentans LMG 18788.</title>
        <authorList>
            <person name="Skraban J."/>
            <person name="Cleenwerck I."/>
            <person name="Vandamme P."/>
            <person name="Trcek J."/>
        </authorList>
    </citation>
    <scope>NUCLEOTIDE SEQUENCE [LARGE SCALE GENOMIC DNA]</scope>
    <source>
        <strain evidence="2 3">LMG 18788</strain>
    </source>
</reference>
<evidence type="ECO:0000256" key="1">
    <source>
        <dbReference type="SAM" id="MobiDB-lite"/>
    </source>
</evidence>
<evidence type="ECO:0000313" key="2">
    <source>
        <dbReference type="EMBL" id="PYD79112.1"/>
    </source>
</evidence>
<evidence type="ECO:0008006" key="4">
    <source>
        <dbReference type="Google" id="ProtNLM"/>
    </source>
</evidence>
<gene>
    <name evidence="2" type="ORF">CFR77_08370</name>
</gene>
<proteinExistence type="predicted"/>
<dbReference type="OrthoDB" id="7280009at2"/>
<feature type="region of interest" description="Disordered" evidence="1">
    <location>
        <begin position="118"/>
        <end position="137"/>
    </location>
</feature>
<feature type="region of interest" description="Disordered" evidence="1">
    <location>
        <begin position="142"/>
        <end position="188"/>
    </location>
</feature>
<dbReference type="EMBL" id="NKUA01000009">
    <property type="protein sequence ID" value="PYD79112.1"/>
    <property type="molecule type" value="Genomic_DNA"/>
</dbReference>